<dbReference type="GO" id="GO:0004672">
    <property type="term" value="F:protein kinase activity"/>
    <property type="evidence" value="ECO:0007669"/>
    <property type="project" value="InterPro"/>
</dbReference>
<dbReference type="EMBL" id="CCBN010000015">
    <property type="protein sequence ID" value="CDO56493.1"/>
    <property type="molecule type" value="Genomic_DNA"/>
</dbReference>
<dbReference type="SUPFAM" id="SSF56112">
    <property type="entry name" value="Protein kinase-like (PK-like)"/>
    <property type="match status" value="1"/>
</dbReference>
<dbReference type="AlphaFoldDB" id="A0A0J9XG07"/>
<feature type="domain" description="Protein kinase" evidence="2">
    <location>
        <begin position="1"/>
        <end position="307"/>
    </location>
</feature>
<evidence type="ECO:0000256" key="1">
    <source>
        <dbReference type="SAM" id="MobiDB-lite"/>
    </source>
</evidence>
<dbReference type="OrthoDB" id="79687at2759"/>
<accession>A0A0J9XG07</accession>
<dbReference type="SUPFAM" id="SSF48371">
    <property type="entry name" value="ARM repeat"/>
    <property type="match status" value="1"/>
</dbReference>
<dbReference type="Gene3D" id="1.25.10.10">
    <property type="entry name" value="Leucine-rich Repeat Variant"/>
    <property type="match status" value="1"/>
</dbReference>
<dbReference type="Gene3D" id="1.10.510.10">
    <property type="entry name" value="Transferase(Phosphotransferase) domain 1"/>
    <property type="match status" value="1"/>
</dbReference>
<feature type="region of interest" description="Disordered" evidence="1">
    <location>
        <begin position="807"/>
        <end position="881"/>
    </location>
</feature>
<keyword evidence="3" id="KW-0808">Transferase</keyword>
<dbReference type="InterPro" id="IPR016024">
    <property type="entry name" value="ARM-type_fold"/>
</dbReference>
<evidence type="ECO:0000313" key="4">
    <source>
        <dbReference type="Proteomes" id="UP000242525"/>
    </source>
</evidence>
<dbReference type="InterPro" id="IPR051177">
    <property type="entry name" value="CIK-Related_Protein"/>
</dbReference>
<dbReference type="CDD" id="cd14011">
    <property type="entry name" value="PK_SCY1_like"/>
    <property type="match status" value="1"/>
</dbReference>
<dbReference type="PANTHER" id="PTHR12984">
    <property type="entry name" value="SCY1-RELATED S/T PROTEIN KINASE-LIKE"/>
    <property type="match status" value="1"/>
</dbReference>
<feature type="compositionally biased region" description="Polar residues" evidence="1">
    <location>
        <begin position="736"/>
        <end position="762"/>
    </location>
</feature>
<dbReference type="InterPro" id="IPR011989">
    <property type="entry name" value="ARM-like"/>
</dbReference>
<keyword evidence="3" id="KW-0418">Kinase</keyword>
<dbReference type="Proteomes" id="UP000242525">
    <property type="component" value="Unassembled WGS sequence"/>
</dbReference>
<feature type="compositionally biased region" description="Low complexity" evidence="1">
    <location>
        <begin position="861"/>
        <end position="875"/>
    </location>
</feature>
<proteinExistence type="predicted"/>
<reference evidence="3" key="1">
    <citation type="submission" date="2014-03" db="EMBL/GenBank/DDBJ databases">
        <authorList>
            <person name="Casaregola S."/>
        </authorList>
    </citation>
    <scope>NUCLEOTIDE SEQUENCE [LARGE SCALE GENOMIC DNA]</scope>
    <source>
        <strain evidence="3">CLIB 918</strain>
    </source>
</reference>
<dbReference type="PROSITE" id="PS50011">
    <property type="entry name" value="PROTEIN_KINASE_DOM"/>
    <property type="match status" value="1"/>
</dbReference>
<dbReference type="SMART" id="SM00220">
    <property type="entry name" value="S_TKc"/>
    <property type="match status" value="1"/>
</dbReference>
<feature type="compositionally biased region" description="Polar residues" evidence="1">
    <location>
        <begin position="809"/>
        <end position="824"/>
    </location>
</feature>
<dbReference type="PANTHER" id="PTHR12984:SF6">
    <property type="entry name" value="SCY1-LIKE PROTEIN 2"/>
    <property type="match status" value="1"/>
</dbReference>
<organism evidence="3 4">
    <name type="scientific">Geotrichum candidum</name>
    <name type="common">Oospora lactis</name>
    <name type="synonym">Dipodascus geotrichum</name>
    <dbReference type="NCBI Taxonomy" id="1173061"/>
    <lineage>
        <taxon>Eukaryota</taxon>
        <taxon>Fungi</taxon>
        <taxon>Dikarya</taxon>
        <taxon>Ascomycota</taxon>
        <taxon>Saccharomycotina</taxon>
        <taxon>Dipodascomycetes</taxon>
        <taxon>Dipodascales</taxon>
        <taxon>Dipodascaceae</taxon>
        <taxon>Geotrichum</taxon>
    </lineage>
</organism>
<feature type="compositionally biased region" description="Polar residues" evidence="1">
    <location>
        <begin position="846"/>
        <end position="860"/>
    </location>
</feature>
<feature type="compositionally biased region" description="Low complexity" evidence="1">
    <location>
        <begin position="829"/>
        <end position="842"/>
    </location>
</feature>
<dbReference type="STRING" id="1173061.A0A0J9XG07"/>
<feature type="region of interest" description="Disordered" evidence="1">
    <location>
        <begin position="736"/>
        <end position="782"/>
    </location>
</feature>
<dbReference type="GO" id="GO:0005524">
    <property type="term" value="F:ATP binding"/>
    <property type="evidence" value="ECO:0007669"/>
    <property type="project" value="InterPro"/>
</dbReference>
<comment type="caution">
    <text evidence="3">The sequence shown here is derived from an EMBL/GenBank/DDBJ whole genome shotgun (WGS) entry which is preliminary data.</text>
</comment>
<feature type="compositionally biased region" description="Polar residues" evidence="1">
    <location>
        <begin position="660"/>
        <end position="672"/>
    </location>
</feature>
<sequence length="881" mass="95758">MFSSAFKAFSGGSITSSFNISPNHTFTAGPWSVHSAKSKSTGENVSVFIFDKRRLENFISKNHMQKSAATEVYERLRREVASLAKLRHPALVKLIVPLEESKGTMRFVTEPLTSSLQHMIDINSSGVGTSSLNDGDLDELIIQKGLLQIAEGLDFLHSAAGLVHLDIQPASIMINVKGDWKLSGLGFVENYKESTKDYFLSKYDPRLPPFIQVNLDYSAPELILDHKLDTSNDIFSLGCLLIALFTTKPPMQTENNPNSYQQEFSAIPRALRDERIPKYIVEMIPRMVSRYPHDRLTLEQFKSSSLFDNVLIRTINFLDDFPMKLPAEQQAFLNGFSQLIGQFPKSVLQKKVLPTLLEELGKEETLVGSILGNILEVGKDMSQLGFSEKILPGIKKVKDVLGAQVAILNYIEILKSRLNGNEFSEDILPIVLNTIDNAPPEIQEAALQKIPIIISNLDFITLKNEVFPVIGSVFAKTTSLAVKLESLNAFEQLVSHGLDKHAVTEKLLPLLNGMKTREPKVMMGALNVYSKVISIVDIEVLAKVIVPQLLSMSMESMLNLGQFRAFMDQIKILLDRIETDHGKKLSQVQVSGDPVVKKSVAASAGGSGDSDPTVNFEDLVYGRNKKASEISSTAPVVTSNVSSPVIGSSNTGRSTNSSTMASTVVPPTSSFGSLKLEPTKKSSFAPLQPSSPHASKPSFSKNSILSSSTNNNNWAQKPSNNGVGFGATNVLSPISPSNSSFNRPLQSPSSLSAVLTPSSNNASTFQSSTITQSSNSNYNVNSNNSFNSMGTSIDWSKAMKKKEPEFGDFQQSSNAGVNNSSIGGVSTRPLSPSVVPSLSSPPGWNAGNTLQPQQKYHINISSGNNSTNSFGTSGSHQESLI</sequence>
<dbReference type="InterPro" id="IPR011009">
    <property type="entry name" value="Kinase-like_dom_sf"/>
</dbReference>
<dbReference type="Gene3D" id="3.30.200.20">
    <property type="entry name" value="Phosphorylase Kinase, domain 1"/>
    <property type="match status" value="1"/>
</dbReference>
<evidence type="ECO:0000259" key="2">
    <source>
        <dbReference type="PROSITE" id="PS50011"/>
    </source>
</evidence>
<keyword evidence="4" id="KW-1185">Reference proteome</keyword>
<feature type="region of interest" description="Disordered" evidence="1">
    <location>
        <begin position="639"/>
        <end position="721"/>
    </location>
</feature>
<evidence type="ECO:0000313" key="3">
    <source>
        <dbReference type="EMBL" id="CDO56493.1"/>
    </source>
</evidence>
<feature type="compositionally biased region" description="Low complexity" evidence="1">
    <location>
        <begin position="647"/>
        <end position="659"/>
    </location>
</feature>
<name>A0A0J9XG07_GEOCN</name>
<feature type="compositionally biased region" description="Low complexity" evidence="1">
    <location>
        <begin position="695"/>
        <end position="713"/>
    </location>
</feature>
<dbReference type="InterPro" id="IPR000719">
    <property type="entry name" value="Prot_kinase_dom"/>
</dbReference>
<protein>
    <submittedName>
        <fullName evidence="3">Similar to Saccharomyces cerevisiae YGL083W SCY1 Putative kinase</fullName>
    </submittedName>
</protein>
<feature type="compositionally biased region" description="Low complexity" evidence="1">
    <location>
        <begin position="763"/>
        <end position="782"/>
    </location>
</feature>
<gene>
    <name evidence="3" type="ORF">BN980_GECA15s02001g</name>
</gene>
<dbReference type="Pfam" id="PF00069">
    <property type="entry name" value="Pkinase"/>
    <property type="match status" value="1"/>
</dbReference>